<sequence>MFIPVLSVFRPVRWRWLRARLRSVDLPRHNDLLRAGTWEERPCPRHMTILSGGR</sequence>
<evidence type="ECO:0000313" key="2">
    <source>
        <dbReference type="Proteomes" id="UP000637578"/>
    </source>
</evidence>
<name>A0A8J3C8J7_9PSEU</name>
<keyword evidence="2" id="KW-1185">Reference proteome</keyword>
<reference evidence="1" key="2">
    <citation type="submission" date="2020-09" db="EMBL/GenBank/DDBJ databases">
        <authorList>
            <person name="Sun Q."/>
            <person name="Zhou Y."/>
        </authorList>
    </citation>
    <scope>NUCLEOTIDE SEQUENCE</scope>
    <source>
        <strain evidence="1">CGMCC 4.5737</strain>
    </source>
</reference>
<dbReference type="AlphaFoldDB" id="A0A8J3C8J7"/>
<protein>
    <submittedName>
        <fullName evidence="1">Uncharacterized protein</fullName>
    </submittedName>
</protein>
<comment type="caution">
    <text evidence="1">The sequence shown here is derived from an EMBL/GenBank/DDBJ whole genome shotgun (WGS) entry which is preliminary data.</text>
</comment>
<organism evidence="1 2">
    <name type="scientific">Longimycelium tulufanense</name>
    <dbReference type="NCBI Taxonomy" id="907463"/>
    <lineage>
        <taxon>Bacteria</taxon>
        <taxon>Bacillati</taxon>
        <taxon>Actinomycetota</taxon>
        <taxon>Actinomycetes</taxon>
        <taxon>Pseudonocardiales</taxon>
        <taxon>Pseudonocardiaceae</taxon>
        <taxon>Longimycelium</taxon>
    </lineage>
</organism>
<reference evidence="1" key="1">
    <citation type="journal article" date="2014" name="Int. J. Syst. Evol. Microbiol.">
        <title>Complete genome sequence of Corynebacterium casei LMG S-19264T (=DSM 44701T), isolated from a smear-ripened cheese.</title>
        <authorList>
            <consortium name="US DOE Joint Genome Institute (JGI-PGF)"/>
            <person name="Walter F."/>
            <person name="Albersmeier A."/>
            <person name="Kalinowski J."/>
            <person name="Ruckert C."/>
        </authorList>
    </citation>
    <scope>NUCLEOTIDE SEQUENCE</scope>
    <source>
        <strain evidence="1">CGMCC 4.5737</strain>
    </source>
</reference>
<dbReference type="EMBL" id="BMMK01000001">
    <property type="protein sequence ID" value="GGM33811.1"/>
    <property type="molecule type" value="Genomic_DNA"/>
</dbReference>
<gene>
    <name evidence="1" type="ORF">GCM10012275_01510</name>
</gene>
<proteinExistence type="predicted"/>
<evidence type="ECO:0000313" key="1">
    <source>
        <dbReference type="EMBL" id="GGM33811.1"/>
    </source>
</evidence>
<dbReference type="Proteomes" id="UP000637578">
    <property type="component" value="Unassembled WGS sequence"/>
</dbReference>
<accession>A0A8J3C8J7</accession>